<feature type="compositionally biased region" description="Acidic residues" evidence="1">
    <location>
        <begin position="110"/>
        <end position="126"/>
    </location>
</feature>
<comment type="caution">
    <text evidence="2">The sequence shown here is derived from an EMBL/GenBank/DDBJ whole genome shotgun (WGS) entry which is preliminary data.</text>
</comment>
<evidence type="ECO:0000256" key="1">
    <source>
        <dbReference type="SAM" id="MobiDB-lite"/>
    </source>
</evidence>
<gene>
    <name evidence="2" type="ORF">QYE76_031621</name>
</gene>
<reference evidence="2" key="1">
    <citation type="submission" date="2023-07" db="EMBL/GenBank/DDBJ databases">
        <title>A chromosome-level genome assembly of Lolium multiflorum.</title>
        <authorList>
            <person name="Chen Y."/>
            <person name="Copetti D."/>
            <person name="Kolliker R."/>
            <person name="Studer B."/>
        </authorList>
    </citation>
    <scope>NUCLEOTIDE SEQUENCE</scope>
    <source>
        <strain evidence="2">02402/16</strain>
        <tissue evidence="2">Leaf</tissue>
    </source>
</reference>
<name>A0AAD8QVP2_LOLMU</name>
<proteinExistence type="predicted"/>
<evidence type="ECO:0000313" key="2">
    <source>
        <dbReference type="EMBL" id="KAK1607948.1"/>
    </source>
</evidence>
<dbReference type="Proteomes" id="UP001231189">
    <property type="component" value="Unassembled WGS sequence"/>
</dbReference>
<keyword evidence="3" id="KW-1185">Reference proteome</keyword>
<organism evidence="2 3">
    <name type="scientific">Lolium multiflorum</name>
    <name type="common">Italian ryegrass</name>
    <name type="synonym">Lolium perenne subsp. multiflorum</name>
    <dbReference type="NCBI Taxonomy" id="4521"/>
    <lineage>
        <taxon>Eukaryota</taxon>
        <taxon>Viridiplantae</taxon>
        <taxon>Streptophyta</taxon>
        <taxon>Embryophyta</taxon>
        <taxon>Tracheophyta</taxon>
        <taxon>Spermatophyta</taxon>
        <taxon>Magnoliopsida</taxon>
        <taxon>Liliopsida</taxon>
        <taxon>Poales</taxon>
        <taxon>Poaceae</taxon>
        <taxon>BOP clade</taxon>
        <taxon>Pooideae</taxon>
        <taxon>Poodae</taxon>
        <taxon>Poeae</taxon>
        <taxon>Poeae Chloroplast Group 2 (Poeae type)</taxon>
        <taxon>Loliodinae</taxon>
        <taxon>Loliinae</taxon>
        <taxon>Lolium</taxon>
    </lineage>
</organism>
<sequence length="225" mass="24206">MKRVRADEVEQSAAAGAEVASAVVAVAAGEASPGTQAARSLFSSGSSASVETGVLAIEEKVDSNTVAPTEDPHGVAGDHGKVFLDPVLDTDLIATAIDPFDDLGPNVLFEEDVEDDDEEDSDDMDDDKERRDQKSRYILKRQRSGEIRFRMRGELFCPFCGRIIQKDIRNMIQHALGVGLSVSRKNRPATKAKHTAYGLFLQNYVFPGLFPVNAPAAGPPAPGHV</sequence>
<feature type="region of interest" description="Disordered" evidence="1">
    <location>
        <begin position="110"/>
        <end position="136"/>
    </location>
</feature>
<dbReference type="EMBL" id="JAUUTY010000007">
    <property type="protein sequence ID" value="KAK1607948.1"/>
    <property type="molecule type" value="Genomic_DNA"/>
</dbReference>
<accession>A0AAD8QVP2</accession>
<protein>
    <submittedName>
        <fullName evidence="2">Uncharacterized protein</fullName>
    </submittedName>
</protein>
<dbReference type="AlphaFoldDB" id="A0AAD8QVP2"/>
<evidence type="ECO:0000313" key="3">
    <source>
        <dbReference type="Proteomes" id="UP001231189"/>
    </source>
</evidence>